<comment type="pathway">
    <text evidence="1 5">Cofactor biosynthesis; pyrroloquinoline quinone biosynthesis.</text>
</comment>
<dbReference type="NCBIfam" id="TIGR02107">
    <property type="entry name" value="PQQ_syn_pqqA"/>
    <property type="match status" value="1"/>
</dbReference>
<dbReference type="InterPro" id="IPR011725">
    <property type="entry name" value="PQQ_synth_PqqA"/>
</dbReference>
<organism evidence="6 7">
    <name type="scientific">Asaia bogorensis</name>
    <dbReference type="NCBI Taxonomy" id="91915"/>
    <lineage>
        <taxon>Bacteria</taxon>
        <taxon>Pseudomonadati</taxon>
        <taxon>Pseudomonadota</taxon>
        <taxon>Alphaproteobacteria</taxon>
        <taxon>Acetobacterales</taxon>
        <taxon>Acetobacteraceae</taxon>
        <taxon>Asaia</taxon>
    </lineage>
</organism>
<evidence type="ECO:0000313" key="7">
    <source>
        <dbReference type="Proteomes" id="UP000027583"/>
    </source>
</evidence>
<evidence type="ECO:0000256" key="1">
    <source>
        <dbReference type="ARBA" id="ARBA00004886"/>
    </source>
</evidence>
<reference evidence="6 7" key="2">
    <citation type="journal article" date="2014" name="PLoS ONE">
        <title>Evolution of mitochondria reconstructed from the energy metabolism of living bacteria.</title>
        <authorList>
            <person name="Degli Esposti M."/>
            <person name="Chouaia B."/>
            <person name="Comandatore F."/>
            <person name="Crotti E."/>
            <person name="Sassera D."/>
            <person name="Lievens P.M."/>
            <person name="Daffonchio D."/>
            <person name="Bandi C."/>
        </authorList>
    </citation>
    <scope>NUCLEOTIDE SEQUENCE [LARGE SCALE GENOMIC DNA]</scope>
    <source>
        <strain evidence="6 7">SF2.1</strain>
    </source>
</reference>
<accession>A0A060QLE8</accession>
<evidence type="ECO:0000256" key="3">
    <source>
        <dbReference type="ARBA" id="ARBA00015086"/>
    </source>
</evidence>
<comment type="function">
    <text evidence="5">Required for coenzyme pyrroloquinoline quinone (PQQ) biosynthesis. PQQ is probably formed by cross-linking a specific glutamate to a specific tyrosine residue and excising these residues from the peptide.</text>
</comment>
<dbReference type="EMBL" id="CBLX010000023">
    <property type="protein sequence ID" value="CDG40676.1"/>
    <property type="molecule type" value="Genomic_DNA"/>
</dbReference>
<gene>
    <name evidence="5" type="primary">pqqA</name>
    <name evidence="6" type="ORF">ASAP_2631</name>
</gene>
<sequence>MACNPFSGSIFRLIQHIVSLKDIVMAWNTPKVTEIPLGAEINSYVCGQKK</sequence>
<protein>
    <recommendedName>
        <fullName evidence="3 5">Coenzyme PQQ synthesis protein A</fullName>
    </recommendedName>
    <alternativeName>
        <fullName evidence="5">Pyrroloquinoline quinone biosynthesis protein A</fullName>
    </alternativeName>
</protein>
<dbReference type="AlphaFoldDB" id="A0A060QLE8"/>
<comment type="similarity">
    <text evidence="2 5">Belongs to the PqqA family.</text>
</comment>
<evidence type="ECO:0000313" key="6">
    <source>
        <dbReference type="EMBL" id="CDG40676.1"/>
    </source>
</evidence>
<dbReference type="Proteomes" id="UP000027583">
    <property type="component" value="Unassembled WGS sequence"/>
</dbReference>
<evidence type="ECO:0000256" key="2">
    <source>
        <dbReference type="ARBA" id="ARBA00009325"/>
    </source>
</evidence>
<keyword evidence="4 5" id="KW-0884">PQQ biosynthesis</keyword>
<evidence type="ECO:0000256" key="4">
    <source>
        <dbReference type="ARBA" id="ARBA00022905"/>
    </source>
</evidence>
<comment type="caution">
    <text evidence="6">The sequence shown here is derived from an EMBL/GenBank/DDBJ whole genome shotgun (WGS) entry which is preliminary data.</text>
</comment>
<evidence type="ECO:0000256" key="5">
    <source>
        <dbReference type="HAMAP-Rule" id="MF_00656"/>
    </source>
</evidence>
<dbReference type="Pfam" id="PF08042">
    <property type="entry name" value="PqqA"/>
    <property type="match status" value="1"/>
</dbReference>
<feature type="cross-link" description="Pyrroloquinoline quinone (Glu-Tyr)" evidence="5">
    <location>
        <begin position="40"/>
        <end position="44"/>
    </location>
</feature>
<name>A0A060QLE8_9PROT</name>
<dbReference type="GO" id="GO:0018189">
    <property type="term" value="P:pyrroloquinoline quinone biosynthetic process"/>
    <property type="evidence" value="ECO:0007669"/>
    <property type="project" value="UniProtKB-UniRule"/>
</dbReference>
<proteinExistence type="inferred from homology"/>
<reference evidence="6 7" key="1">
    <citation type="journal article" date="2014" name="Genome Biol. Evol.">
        <title>Acetic acid bacteria genomes reveal functional traits for adaptation to life in insect guts.</title>
        <authorList>
            <person name="Chouaia B."/>
            <person name="Gaiarsa S."/>
            <person name="Crotti E."/>
            <person name="Comandatore F."/>
            <person name="Degli Esposti M."/>
            <person name="Ricci I."/>
            <person name="Alma A."/>
            <person name="Favia G."/>
            <person name="Bandi C."/>
            <person name="Daffonchio D."/>
        </authorList>
    </citation>
    <scope>NUCLEOTIDE SEQUENCE [LARGE SCALE GENOMIC DNA]</scope>
    <source>
        <strain evidence="6 7">SF2.1</strain>
    </source>
</reference>
<dbReference type="HAMAP" id="MF_00656">
    <property type="entry name" value="PQQ_syn_PqqA"/>
    <property type="match status" value="1"/>
</dbReference>
<dbReference type="UniPathway" id="UPA00539"/>